<keyword evidence="1" id="KW-0732">Signal</keyword>
<feature type="chain" id="PRO_5035292576" evidence="1">
    <location>
        <begin position="18"/>
        <end position="121"/>
    </location>
</feature>
<sequence length="121" mass="13449">MWYRSVIIQLAVRLLLHYYDELHLASEGGESVTSAARMRRKQSCACDRSAGTFAFAGGRNVSPIAKTVIPTFTVTFLCERKHKLVCGNPALVWHRAQLGQWAAPRAVPERAVAQPLERALT</sequence>
<evidence type="ECO:0000313" key="3">
    <source>
        <dbReference type="Proteomes" id="UP000789524"/>
    </source>
</evidence>
<dbReference type="OrthoDB" id="7354158at2759"/>
<comment type="caution">
    <text evidence="2">The sequence shown here is derived from an EMBL/GenBank/DDBJ whole genome shotgun (WGS) entry which is preliminary data.</text>
</comment>
<feature type="signal peptide" evidence="1">
    <location>
        <begin position="1"/>
        <end position="17"/>
    </location>
</feature>
<dbReference type="EMBL" id="CAKASE010000043">
    <property type="protein sequence ID" value="CAG9558286.1"/>
    <property type="molecule type" value="Genomic_DNA"/>
</dbReference>
<dbReference type="AlphaFoldDB" id="A0A8J2Q0I3"/>
<protein>
    <submittedName>
        <fullName evidence="2">(African queen) hypothetical protein</fullName>
    </submittedName>
</protein>
<gene>
    <name evidence="2" type="ORF">DCHRY22_LOCUS455</name>
</gene>
<keyword evidence="3" id="KW-1185">Reference proteome</keyword>
<dbReference type="Proteomes" id="UP000789524">
    <property type="component" value="Unassembled WGS sequence"/>
</dbReference>
<evidence type="ECO:0000313" key="2">
    <source>
        <dbReference type="EMBL" id="CAG9558286.1"/>
    </source>
</evidence>
<organism evidence="2 3">
    <name type="scientific">Danaus chrysippus</name>
    <name type="common">African queen</name>
    <dbReference type="NCBI Taxonomy" id="151541"/>
    <lineage>
        <taxon>Eukaryota</taxon>
        <taxon>Metazoa</taxon>
        <taxon>Ecdysozoa</taxon>
        <taxon>Arthropoda</taxon>
        <taxon>Hexapoda</taxon>
        <taxon>Insecta</taxon>
        <taxon>Pterygota</taxon>
        <taxon>Neoptera</taxon>
        <taxon>Endopterygota</taxon>
        <taxon>Lepidoptera</taxon>
        <taxon>Glossata</taxon>
        <taxon>Ditrysia</taxon>
        <taxon>Papilionoidea</taxon>
        <taxon>Nymphalidae</taxon>
        <taxon>Danainae</taxon>
        <taxon>Danaini</taxon>
        <taxon>Danaina</taxon>
        <taxon>Danaus</taxon>
        <taxon>Anosia</taxon>
    </lineage>
</organism>
<name>A0A8J2Q0I3_9NEOP</name>
<evidence type="ECO:0000256" key="1">
    <source>
        <dbReference type="SAM" id="SignalP"/>
    </source>
</evidence>
<reference evidence="2" key="1">
    <citation type="submission" date="2021-09" db="EMBL/GenBank/DDBJ databases">
        <authorList>
            <person name="Martin H S."/>
        </authorList>
    </citation>
    <scope>NUCLEOTIDE SEQUENCE</scope>
</reference>
<proteinExistence type="predicted"/>
<accession>A0A8J2Q0I3</accession>